<dbReference type="AlphaFoldDB" id="A0AAJ1VZ58"/>
<name>A0AAJ1VZ58_9MYCO</name>
<dbReference type="CDD" id="cd07302">
    <property type="entry name" value="CHD"/>
    <property type="match status" value="1"/>
</dbReference>
<reference evidence="3" key="1">
    <citation type="submission" date="2023-06" db="EMBL/GenBank/DDBJ databases">
        <title>Identification of two novel mycobacterium reveal diversities and complexities of Mycobacterium gordonae clade.</title>
        <authorList>
            <person name="Matsumoto Y."/>
            <person name="Nakamura S."/>
            <person name="Motooka D."/>
            <person name="Fukushima K."/>
        </authorList>
    </citation>
    <scope>NUCLEOTIDE SEQUENCE</scope>
    <source>
        <strain evidence="3">TY812</strain>
    </source>
</reference>
<evidence type="ECO:0000256" key="1">
    <source>
        <dbReference type="ARBA" id="ARBA00005381"/>
    </source>
</evidence>
<dbReference type="SUPFAM" id="SSF55073">
    <property type="entry name" value="Nucleotide cyclase"/>
    <property type="match status" value="1"/>
</dbReference>
<dbReference type="Pfam" id="PF00211">
    <property type="entry name" value="Guanylate_cyc"/>
    <property type="match status" value="1"/>
</dbReference>
<proteinExistence type="inferred from homology"/>
<dbReference type="EC" id="4.6.1.-" evidence="3"/>
<organism evidence="3 4">
    <name type="scientific">Mycobacterium paragordonae</name>
    <dbReference type="NCBI Taxonomy" id="1389713"/>
    <lineage>
        <taxon>Bacteria</taxon>
        <taxon>Bacillati</taxon>
        <taxon>Actinomycetota</taxon>
        <taxon>Actinomycetes</taxon>
        <taxon>Mycobacteriales</taxon>
        <taxon>Mycobacteriaceae</taxon>
        <taxon>Mycobacterium</taxon>
    </lineage>
</organism>
<dbReference type="InterPro" id="IPR050697">
    <property type="entry name" value="Adenylyl/Guanylyl_Cyclase_3/4"/>
</dbReference>
<dbReference type="SMART" id="SM00044">
    <property type="entry name" value="CYCc"/>
    <property type="match status" value="1"/>
</dbReference>
<feature type="domain" description="Guanylate cyclase" evidence="2">
    <location>
        <begin position="238"/>
        <end position="347"/>
    </location>
</feature>
<comment type="similarity">
    <text evidence="1">Belongs to the adenylyl cyclase class-3 family.</text>
</comment>
<dbReference type="GO" id="GO:0004016">
    <property type="term" value="F:adenylate cyclase activity"/>
    <property type="evidence" value="ECO:0007669"/>
    <property type="project" value="UniProtKB-ARBA"/>
</dbReference>
<dbReference type="PROSITE" id="PS50125">
    <property type="entry name" value="GUANYLATE_CYCLASE_2"/>
    <property type="match status" value="1"/>
</dbReference>
<protein>
    <submittedName>
        <fullName evidence="3">Adenylate/guanylate cyclase domain-containing protein</fullName>
        <ecNumber evidence="3">4.6.1.-</ecNumber>
    </submittedName>
</protein>
<dbReference type="Gene3D" id="3.30.70.1230">
    <property type="entry name" value="Nucleotide cyclase"/>
    <property type="match status" value="1"/>
</dbReference>
<dbReference type="Proteomes" id="UP001229081">
    <property type="component" value="Unassembled WGS sequence"/>
</dbReference>
<dbReference type="InterPro" id="IPR032026">
    <property type="entry name" value="Ad_Cy_reg"/>
</dbReference>
<dbReference type="RefSeq" id="WP_306254473.1">
    <property type="nucleotide sequence ID" value="NZ_JAUFSA010000001.1"/>
</dbReference>
<evidence type="ECO:0000313" key="4">
    <source>
        <dbReference type="Proteomes" id="UP001229081"/>
    </source>
</evidence>
<dbReference type="InterPro" id="IPR001054">
    <property type="entry name" value="A/G_cyclase"/>
</dbReference>
<dbReference type="PANTHER" id="PTHR43081">
    <property type="entry name" value="ADENYLATE CYCLASE, TERMINAL-DIFFERENTIATION SPECIFIC-RELATED"/>
    <property type="match status" value="1"/>
</dbReference>
<dbReference type="GO" id="GO:0006171">
    <property type="term" value="P:cAMP biosynthetic process"/>
    <property type="evidence" value="ECO:0007669"/>
    <property type="project" value="TreeGrafter"/>
</dbReference>
<sequence length="399" mass="42777">MSDASEAVRDSIRSAVQTVTSVTEPVRDLASRGGNSLLAALLAALGFSTGEDYLSTAEDSATADETSSIGMITNDLLAGEGRYTRSQVAEEVGMPLEEVRRLWRSVGFAEVSDEQRVFTSADVDVLEDLAELVSAGIVDFDGSVILARPFGQLLSRLAAVQTGLLSDVLGRRIAAGEVADDPQASERMAAQAVRITHELLPVFERVTLYVWRRHLAVEAGRALLPATDPVDRKDQLAAVGFIDIDGFTRMSRGLNTDELAAVLEHFETVVLDTALAHGGRVIKNLGDEVMFVADDAASAAQIALVAVDLIAADERALSVHAGLAWGPVLNRSGDMFGDAVNIASRITGLAERGTVRVDQAIADALDRYPQFQVTQRECTDVRGYLQLPSYLLRAAVRAR</sequence>
<evidence type="ECO:0000313" key="3">
    <source>
        <dbReference type="EMBL" id="MDP7733535.1"/>
    </source>
</evidence>
<dbReference type="Pfam" id="PF16701">
    <property type="entry name" value="Ad_Cy_reg"/>
    <property type="match status" value="1"/>
</dbReference>
<dbReference type="EMBL" id="JAUFSA010000001">
    <property type="protein sequence ID" value="MDP7733535.1"/>
    <property type="molecule type" value="Genomic_DNA"/>
</dbReference>
<dbReference type="InterPro" id="IPR029787">
    <property type="entry name" value="Nucleotide_cyclase"/>
</dbReference>
<gene>
    <name evidence="3" type="ORF">QXL92_02030</name>
</gene>
<dbReference type="GO" id="GO:0035556">
    <property type="term" value="P:intracellular signal transduction"/>
    <property type="evidence" value="ECO:0007669"/>
    <property type="project" value="InterPro"/>
</dbReference>
<comment type="caution">
    <text evidence="3">The sequence shown here is derived from an EMBL/GenBank/DDBJ whole genome shotgun (WGS) entry which is preliminary data.</text>
</comment>
<keyword evidence="3" id="KW-0456">Lyase</keyword>
<evidence type="ECO:0000259" key="2">
    <source>
        <dbReference type="PROSITE" id="PS50125"/>
    </source>
</evidence>
<accession>A0AAJ1VZ58</accession>
<dbReference type="PANTHER" id="PTHR43081:SF19">
    <property type="entry name" value="PH-SENSITIVE ADENYLATE CYCLASE RV1264"/>
    <property type="match status" value="1"/>
</dbReference>